<dbReference type="PROSITE" id="PS51352">
    <property type="entry name" value="THIOREDOXIN_2"/>
    <property type="match status" value="1"/>
</dbReference>
<dbReference type="CDD" id="cd02966">
    <property type="entry name" value="TlpA_like_family"/>
    <property type="match status" value="1"/>
</dbReference>
<evidence type="ECO:0000313" key="7">
    <source>
        <dbReference type="EMBL" id="OXE45604.1"/>
    </source>
</evidence>
<comment type="subcellular location">
    <subcellularLocation>
        <location evidence="1">Cell envelope</location>
    </subcellularLocation>
</comment>
<dbReference type="Proteomes" id="UP000214610">
    <property type="component" value="Unassembled WGS sequence"/>
</dbReference>
<proteinExistence type="predicted"/>
<feature type="signal peptide" evidence="5">
    <location>
        <begin position="1"/>
        <end position="24"/>
    </location>
</feature>
<dbReference type="Pfam" id="PF00578">
    <property type="entry name" value="AhpC-TSA"/>
    <property type="match status" value="1"/>
</dbReference>
<comment type="caution">
    <text evidence="7">The sequence shown here is derived from an EMBL/GenBank/DDBJ whole genome shotgun (WGS) entry which is preliminary data.</text>
</comment>
<evidence type="ECO:0000256" key="4">
    <source>
        <dbReference type="ARBA" id="ARBA00023284"/>
    </source>
</evidence>
<dbReference type="GO" id="GO:0017004">
    <property type="term" value="P:cytochrome complex assembly"/>
    <property type="evidence" value="ECO:0007669"/>
    <property type="project" value="UniProtKB-KW"/>
</dbReference>
<evidence type="ECO:0000256" key="3">
    <source>
        <dbReference type="ARBA" id="ARBA00023157"/>
    </source>
</evidence>
<dbReference type="RefSeq" id="WP_066594078.1">
    <property type="nucleotide sequence ID" value="NZ_CAJTBZ010000003.1"/>
</dbReference>
<dbReference type="InterPro" id="IPR013766">
    <property type="entry name" value="Thioredoxin_domain"/>
</dbReference>
<dbReference type="GO" id="GO:0016209">
    <property type="term" value="F:antioxidant activity"/>
    <property type="evidence" value="ECO:0007669"/>
    <property type="project" value="InterPro"/>
</dbReference>
<dbReference type="InterPro" id="IPR036249">
    <property type="entry name" value="Thioredoxin-like_sf"/>
</dbReference>
<feature type="domain" description="Thioredoxin" evidence="6">
    <location>
        <begin position="48"/>
        <end position="189"/>
    </location>
</feature>
<gene>
    <name evidence="7" type="ORF">ADH67_10645</name>
</gene>
<keyword evidence="2" id="KW-0201">Cytochrome c-type biogenesis</keyword>
<dbReference type="Gene3D" id="3.40.30.10">
    <property type="entry name" value="Glutaredoxin"/>
    <property type="match status" value="1"/>
</dbReference>
<keyword evidence="4" id="KW-0676">Redox-active center</keyword>
<dbReference type="GeneID" id="78362065"/>
<sequence>MKTKILTCLLSLGLTIALPTASWADSSAKETVTVDIQVPAALRGFVPLHNPVAMPKVRLFTKDGEEVDLNKYHGKVLILNLWASWCMPCIQEIPALAKMQKKLEGSNVMIMGVNLEQTTNQVLKFLEKKKYEGFQTWLDPTVSVPSALPISGIPTNLILNGNGEIIAMVAGYAQWDAPEVAKFLKELEKKYSKPSSSAEKKL</sequence>
<dbReference type="PANTHER" id="PTHR42852">
    <property type="entry name" value="THIOL:DISULFIDE INTERCHANGE PROTEIN DSBE"/>
    <property type="match status" value="1"/>
</dbReference>
<protein>
    <recommendedName>
        <fullName evidence="6">Thioredoxin domain-containing protein</fullName>
    </recommendedName>
</protein>
<dbReference type="GO" id="GO:0030313">
    <property type="term" value="C:cell envelope"/>
    <property type="evidence" value="ECO:0007669"/>
    <property type="project" value="UniProtKB-SubCell"/>
</dbReference>
<dbReference type="GO" id="GO:0016491">
    <property type="term" value="F:oxidoreductase activity"/>
    <property type="evidence" value="ECO:0007669"/>
    <property type="project" value="InterPro"/>
</dbReference>
<dbReference type="SUPFAM" id="SSF52833">
    <property type="entry name" value="Thioredoxin-like"/>
    <property type="match status" value="1"/>
</dbReference>
<evidence type="ECO:0000256" key="1">
    <source>
        <dbReference type="ARBA" id="ARBA00004196"/>
    </source>
</evidence>
<feature type="chain" id="PRO_5011298127" description="Thioredoxin domain-containing protein" evidence="5">
    <location>
        <begin position="25"/>
        <end position="202"/>
    </location>
</feature>
<reference evidence="8" key="1">
    <citation type="submission" date="2017-05" db="EMBL/GenBank/DDBJ databases">
        <title>Improved OligoMM genomes.</title>
        <authorList>
            <person name="Garzetti D."/>
        </authorList>
    </citation>
    <scope>NUCLEOTIDE SEQUENCE [LARGE SCALE GENOMIC DNA]</scope>
    <source>
        <strain evidence="8">YL45</strain>
    </source>
</reference>
<dbReference type="InterPro" id="IPR000866">
    <property type="entry name" value="AhpC/TSA"/>
</dbReference>
<organism evidence="7 8">
    <name type="scientific">Turicimonas muris</name>
    <dbReference type="NCBI Taxonomy" id="1796652"/>
    <lineage>
        <taxon>Bacteria</taxon>
        <taxon>Pseudomonadati</taxon>
        <taxon>Pseudomonadota</taxon>
        <taxon>Betaproteobacteria</taxon>
        <taxon>Burkholderiales</taxon>
        <taxon>Sutterellaceae</taxon>
        <taxon>Turicimonas</taxon>
    </lineage>
</organism>
<evidence type="ECO:0000313" key="8">
    <source>
        <dbReference type="Proteomes" id="UP000214610"/>
    </source>
</evidence>
<evidence type="ECO:0000256" key="2">
    <source>
        <dbReference type="ARBA" id="ARBA00022748"/>
    </source>
</evidence>
<evidence type="ECO:0000259" key="6">
    <source>
        <dbReference type="PROSITE" id="PS51352"/>
    </source>
</evidence>
<accession>A0A227KE44</accession>
<dbReference type="EMBL" id="NHMP01000008">
    <property type="protein sequence ID" value="OXE45604.1"/>
    <property type="molecule type" value="Genomic_DNA"/>
</dbReference>
<keyword evidence="3" id="KW-1015">Disulfide bond</keyword>
<dbReference type="AlphaFoldDB" id="A0A227KE44"/>
<keyword evidence="5" id="KW-0732">Signal</keyword>
<evidence type="ECO:0000256" key="5">
    <source>
        <dbReference type="SAM" id="SignalP"/>
    </source>
</evidence>
<keyword evidence="8" id="KW-1185">Reference proteome</keyword>
<dbReference type="PANTHER" id="PTHR42852:SF6">
    <property type="entry name" value="THIOL:DISULFIDE INTERCHANGE PROTEIN DSBE"/>
    <property type="match status" value="1"/>
</dbReference>
<name>A0A227KE44_9BURK</name>
<dbReference type="InterPro" id="IPR050553">
    <property type="entry name" value="Thioredoxin_ResA/DsbE_sf"/>
</dbReference>